<name>A0A383BGW7_9ZZZZ</name>
<feature type="non-terminal residue" evidence="1">
    <location>
        <position position="26"/>
    </location>
</feature>
<gene>
    <name evidence="1" type="ORF">METZ01_LOCUS471973</name>
</gene>
<evidence type="ECO:0000313" key="1">
    <source>
        <dbReference type="EMBL" id="SVE19119.1"/>
    </source>
</evidence>
<protein>
    <submittedName>
        <fullName evidence="1">Uncharacterized protein</fullName>
    </submittedName>
</protein>
<reference evidence="1" key="1">
    <citation type="submission" date="2018-05" db="EMBL/GenBank/DDBJ databases">
        <authorList>
            <person name="Lanie J.A."/>
            <person name="Ng W.-L."/>
            <person name="Kazmierczak K.M."/>
            <person name="Andrzejewski T.M."/>
            <person name="Davidsen T.M."/>
            <person name="Wayne K.J."/>
            <person name="Tettelin H."/>
            <person name="Glass J.I."/>
            <person name="Rusch D."/>
            <person name="Podicherti R."/>
            <person name="Tsui H.-C.T."/>
            <person name="Winkler M.E."/>
        </authorList>
    </citation>
    <scope>NUCLEOTIDE SEQUENCE</scope>
</reference>
<dbReference type="AlphaFoldDB" id="A0A383BGW7"/>
<accession>A0A383BGW7</accession>
<dbReference type="EMBL" id="UINC01200301">
    <property type="protein sequence ID" value="SVE19119.1"/>
    <property type="molecule type" value="Genomic_DNA"/>
</dbReference>
<organism evidence="1">
    <name type="scientific">marine metagenome</name>
    <dbReference type="NCBI Taxonomy" id="408172"/>
    <lineage>
        <taxon>unclassified sequences</taxon>
        <taxon>metagenomes</taxon>
        <taxon>ecological metagenomes</taxon>
    </lineage>
</organism>
<sequence>MGEFTNQIVNPKPVRDVLGTQKDIHL</sequence>
<proteinExistence type="predicted"/>